<evidence type="ECO:0000313" key="3">
    <source>
        <dbReference type="Proteomes" id="UP001221909"/>
    </source>
</evidence>
<dbReference type="EMBL" id="JAQSJE010000001">
    <property type="protein sequence ID" value="MDD0823206.1"/>
    <property type="molecule type" value="Genomic_DNA"/>
</dbReference>
<protein>
    <submittedName>
        <fullName evidence="2">YcfL family protein</fullName>
    </submittedName>
</protein>
<gene>
    <name evidence="2" type="ORF">PTQ27_01780</name>
</gene>
<reference evidence="2 3" key="1">
    <citation type="submission" date="2023-02" db="EMBL/GenBank/DDBJ databases">
        <title>Mannheimia cairiniae sp. nov., a novel species of Mannheimia obtained from moscovy ducks (Cairina moschata) and reclassification of Mannheimia ovis as heterotypic synonym of Mannheimia pernigra.</title>
        <authorList>
            <person name="Christensen H."/>
        </authorList>
    </citation>
    <scope>NUCLEOTIDE SEQUENCE [LARGE SCALE GENOMIC DNA]</scope>
    <source>
        <strain evidence="2 3">AT1</strain>
    </source>
</reference>
<keyword evidence="3" id="KW-1185">Reference proteome</keyword>
<evidence type="ECO:0000256" key="1">
    <source>
        <dbReference type="SAM" id="SignalP"/>
    </source>
</evidence>
<dbReference type="Proteomes" id="UP001221909">
    <property type="component" value="Unassembled WGS sequence"/>
</dbReference>
<dbReference type="RefSeq" id="WP_273748316.1">
    <property type="nucleotide sequence ID" value="NZ_JAQSJE010000001.1"/>
</dbReference>
<keyword evidence="1" id="KW-0732">Signal</keyword>
<feature type="chain" id="PRO_5046390100" evidence="1">
    <location>
        <begin position="20"/>
        <end position="123"/>
    </location>
</feature>
<dbReference type="InterPro" id="IPR010824">
    <property type="entry name" value="DUF1425"/>
</dbReference>
<sequence>MAKSFSFIAIFSLFLTACANNPVSYLPTGTDPIINIEANIADNIKLDANGKKAIITNLTKSPLTVIYKLFWYDKDGVTQLFNGIDESTNWQKIGLQPEQKHTIILVKPTEESVNYRLYLRGDR</sequence>
<proteinExistence type="predicted"/>
<name>A0ABT5MNY8_9PAST</name>
<comment type="caution">
    <text evidence="2">The sequence shown here is derived from an EMBL/GenBank/DDBJ whole genome shotgun (WGS) entry which is preliminary data.</text>
</comment>
<organism evidence="2 3">
    <name type="scientific">Mannheimia cairinae</name>
    <dbReference type="NCBI Taxonomy" id="3025936"/>
    <lineage>
        <taxon>Bacteria</taxon>
        <taxon>Pseudomonadati</taxon>
        <taxon>Pseudomonadota</taxon>
        <taxon>Gammaproteobacteria</taxon>
        <taxon>Pasteurellales</taxon>
        <taxon>Pasteurellaceae</taxon>
        <taxon>Mannheimia</taxon>
    </lineage>
</organism>
<dbReference type="PROSITE" id="PS51257">
    <property type="entry name" value="PROKAR_LIPOPROTEIN"/>
    <property type="match status" value="1"/>
</dbReference>
<evidence type="ECO:0000313" key="2">
    <source>
        <dbReference type="EMBL" id="MDD0823206.1"/>
    </source>
</evidence>
<dbReference type="InterPro" id="IPR038483">
    <property type="entry name" value="YcfL-like_sf"/>
</dbReference>
<accession>A0ABT5MNY8</accession>
<dbReference type="CDD" id="cd09030">
    <property type="entry name" value="DUF1425"/>
    <property type="match status" value="1"/>
</dbReference>
<feature type="signal peptide" evidence="1">
    <location>
        <begin position="1"/>
        <end position="19"/>
    </location>
</feature>
<dbReference type="Pfam" id="PF07233">
    <property type="entry name" value="DUF1425"/>
    <property type="match status" value="1"/>
</dbReference>
<dbReference type="Gene3D" id="2.60.40.3230">
    <property type="match status" value="1"/>
</dbReference>